<reference evidence="2" key="1">
    <citation type="journal article" date="2021" name="PeerJ">
        <title>Extensive microbial diversity within the chicken gut microbiome revealed by metagenomics and culture.</title>
        <authorList>
            <person name="Gilroy R."/>
            <person name="Ravi A."/>
            <person name="Getino M."/>
            <person name="Pursley I."/>
            <person name="Horton D.L."/>
            <person name="Alikhan N.F."/>
            <person name="Baker D."/>
            <person name="Gharbi K."/>
            <person name="Hall N."/>
            <person name="Watson M."/>
            <person name="Adriaenssens E.M."/>
            <person name="Foster-Nyarko E."/>
            <person name="Jarju S."/>
            <person name="Secka A."/>
            <person name="Antonio M."/>
            <person name="Oren A."/>
            <person name="Chaudhuri R.R."/>
            <person name="La Ragione R."/>
            <person name="Hildebrand F."/>
            <person name="Pallen M.J."/>
        </authorList>
    </citation>
    <scope>NUCLEOTIDE SEQUENCE</scope>
    <source>
        <strain evidence="2">ChiSjej5B23-2810</strain>
    </source>
</reference>
<evidence type="ECO:0000313" key="2">
    <source>
        <dbReference type="EMBL" id="HJC45612.1"/>
    </source>
</evidence>
<keyword evidence="1" id="KW-0732">Signal</keyword>
<evidence type="ECO:0000256" key="1">
    <source>
        <dbReference type="SAM" id="SignalP"/>
    </source>
</evidence>
<comment type="caution">
    <text evidence="2">The sequence shown here is derived from an EMBL/GenBank/DDBJ whole genome shotgun (WGS) entry which is preliminary data.</text>
</comment>
<protein>
    <recommendedName>
        <fullName evidence="4">Lipoprotein</fullName>
    </recommendedName>
</protein>
<dbReference type="PROSITE" id="PS51257">
    <property type="entry name" value="PROKAR_LIPOPROTEIN"/>
    <property type="match status" value="1"/>
</dbReference>
<dbReference type="AlphaFoldDB" id="A0A9D2T3Y1"/>
<accession>A0A9D2T3Y1</accession>
<proteinExistence type="predicted"/>
<evidence type="ECO:0008006" key="4">
    <source>
        <dbReference type="Google" id="ProtNLM"/>
    </source>
</evidence>
<sequence>MKLKKIASLMLAGVMAVSMLAGCSTTAVDPEPTPDPDPVPATGYSVELAANLSDAAKKDYITYEDNADDIAALEDALGNMSSTTTAAGAVLPKVVVPVNKCVAFEDTKYVISDLVDSLGLMDINSTMTVDSMYDLWDTESYGSDTVKYGALFVVDGTVDVNKALAQTADYMEGLLETLANVNNDTVARYTFDYTVSASVANQALEPFAGYTLSANFILVTVTRVATAA</sequence>
<reference evidence="2" key="2">
    <citation type="submission" date="2021-04" db="EMBL/GenBank/DDBJ databases">
        <authorList>
            <person name="Gilroy R."/>
        </authorList>
    </citation>
    <scope>NUCLEOTIDE SEQUENCE</scope>
    <source>
        <strain evidence="2">ChiSjej5B23-2810</strain>
    </source>
</reference>
<name>A0A9D2T3Y1_9FIRM</name>
<evidence type="ECO:0000313" key="3">
    <source>
        <dbReference type="Proteomes" id="UP000823906"/>
    </source>
</evidence>
<organism evidence="2 3">
    <name type="scientific">Candidatus Faecalibacterium faecigallinarum</name>
    <dbReference type="NCBI Taxonomy" id="2838577"/>
    <lineage>
        <taxon>Bacteria</taxon>
        <taxon>Bacillati</taxon>
        <taxon>Bacillota</taxon>
        <taxon>Clostridia</taxon>
        <taxon>Eubacteriales</taxon>
        <taxon>Oscillospiraceae</taxon>
        <taxon>Faecalibacterium</taxon>
    </lineage>
</organism>
<gene>
    <name evidence="2" type="ORF">H9703_05690</name>
</gene>
<feature type="signal peptide" evidence="1">
    <location>
        <begin position="1"/>
        <end position="21"/>
    </location>
</feature>
<dbReference type="Proteomes" id="UP000823906">
    <property type="component" value="Unassembled WGS sequence"/>
</dbReference>
<feature type="chain" id="PRO_5039103434" description="Lipoprotein" evidence="1">
    <location>
        <begin position="22"/>
        <end position="228"/>
    </location>
</feature>
<dbReference type="EMBL" id="DWWN01000038">
    <property type="protein sequence ID" value="HJC45612.1"/>
    <property type="molecule type" value="Genomic_DNA"/>
</dbReference>